<evidence type="ECO:0000313" key="2">
    <source>
        <dbReference type="WBParaSite" id="JU765_v2.g7493.t1"/>
    </source>
</evidence>
<accession>A0AC34RJW3</accession>
<dbReference type="WBParaSite" id="JU765_v2.g7493.t1">
    <property type="protein sequence ID" value="JU765_v2.g7493.t1"/>
    <property type="gene ID" value="JU765_v2.g7493"/>
</dbReference>
<dbReference type="Proteomes" id="UP000887576">
    <property type="component" value="Unplaced"/>
</dbReference>
<organism evidence="1 2">
    <name type="scientific">Panagrolaimus sp. JU765</name>
    <dbReference type="NCBI Taxonomy" id="591449"/>
    <lineage>
        <taxon>Eukaryota</taxon>
        <taxon>Metazoa</taxon>
        <taxon>Ecdysozoa</taxon>
        <taxon>Nematoda</taxon>
        <taxon>Chromadorea</taxon>
        <taxon>Rhabditida</taxon>
        <taxon>Tylenchina</taxon>
        <taxon>Panagrolaimomorpha</taxon>
        <taxon>Panagrolaimoidea</taxon>
        <taxon>Panagrolaimidae</taxon>
        <taxon>Panagrolaimus</taxon>
    </lineage>
</organism>
<protein>
    <submittedName>
        <fullName evidence="2">Uncharacterized protein</fullName>
    </submittedName>
</protein>
<sequence length="121" mass="13555">MLESTTLSFVVNGGFLLAHFCVRIFVQNVGKAQLLAYLESTYIIPLQAACSAIVIFVQNVGKAQLLAYLESTYIVPLQAACSAIVLIHFAKYKRNKLISINRSSHSDHFNHLNNLWKFNPN</sequence>
<reference evidence="2" key="1">
    <citation type="submission" date="2022-11" db="UniProtKB">
        <authorList>
            <consortium name="WormBaseParasite"/>
        </authorList>
    </citation>
    <scope>IDENTIFICATION</scope>
</reference>
<name>A0AC34RJW3_9BILA</name>
<proteinExistence type="predicted"/>
<evidence type="ECO:0000313" key="1">
    <source>
        <dbReference type="Proteomes" id="UP000887576"/>
    </source>
</evidence>